<evidence type="ECO:0000313" key="3">
    <source>
        <dbReference type="Proteomes" id="UP000323597"/>
    </source>
</evidence>
<dbReference type="AlphaFoldDB" id="A0A5D2ZZ62"/>
<evidence type="ECO:0000256" key="1">
    <source>
        <dbReference type="SAM" id="Coils"/>
    </source>
</evidence>
<name>A0A5D2ZZ62_GOSMU</name>
<dbReference type="EMBL" id="CM017638">
    <property type="protein sequence ID" value="TYJ43389.1"/>
    <property type="molecule type" value="Genomic_DNA"/>
</dbReference>
<sequence>MLQKVRIFIYLSSFFLCRFFIKSLSCRSDVKPFSSSLSIRARRKYLFYFFDEEVRIGLEARIRATRERIEGLEERQQALRAEQQALIVHGALDRLGD</sequence>
<accession>A0A5D2ZZ62</accession>
<dbReference type="Proteomes" id="UP000323597">
    <property type="component" value="Chromosome A03"/>
</dbReference>
<feature type="coiled-coil region" evidence="1">
    <location>
        <begin position="55"/>
        <end position="82"/>
    </location>
</feature>
<keyword evidence="3" id="KW-1185">Reference proteome</keyword>
<proteinExistence type="predicted"/>
<protein>
    <submittedName>
        <fullName evidence="2">Uncharacterized protein</fullName>
    </submittedName>
</protein>
<gene>
    <name evidence="2" type="ORF">E1A91_A03G149600v1</name>
</gene>
<organism evidence="2 3">
    <name type="scientific">Gossypium mustelinum</name>
    <name type="common">Cotton</name>
    <name type="synonym">Gossypium caicoense</name>
    <dbReference type="NCBI Taxonomy" id="34275"/>
    <lineage>
        <taxon>Eukaryota</taxon>
        <taxon>Viridiplantae</taxon>
        <taxon>Streptophyta</taxon>
        <taxon>Embryophyta</taxon>
        <taxon>Tracheophyta</taxon>
        <taxon>Spermatophyta</taxon>
        <taxon>Magnoliopsida</taxon>
        <taxon>eudicotyledons</taxon>
        <taxon>Gunneridae</taxon>
        <taxon>Pentapetalae</taxon>
        <taxon>rosids</taxon>
        <taxon>malvids</taxon>
        <taxon>Malvales</taxon>
        <taxon>Malvaceae</taxon>
        <taxon>Malvoideae</taxon>
        <taxon>Gossypium</taxon>
    </lineage>
</organism>
<evidence type="ECO:0000313" key="2">
    <source>
        <dbReference type="EMBL" id="TYJ43389.1"/>
    </source>
</evidence>
<reference evidence="2 3" key="1">
    <citation type="submission" date="2019-07" db="EMBL/GenBank/DDBJ databases">
        <title>WGS assembly of Gossypium mustelinum.</title>
        <authorList>
            <person name="Chen Z.J."/>
            <person name="Sreedasyam A."/>
            <person name="Ando A."/>
            <person name="Song Q."/>
            <person name="De L."/>
            <person name="Hulse-Kemp A."/>
            <person name="Ding M."/>
            <person name="Ye W."/>
            <person name="Kirkbride R."/>
            <person name="Jenkins J."/>
            <person name="Plott C."/>
            <person name="Lovell J."/>
            <person name="Lin Y.-M."/>
            <person name="Vaughn R."/>
            <person name="Liu B."/>
            <person name="Li W."/>
            <person name="Simpson S."/>
            <person name="Scheffler B."/>
            <person name="Saski C."/>
            <person name="Grover C."/>
            <person name="Hu G."/>
            <person name="Conover J."/>
            <person name="Carlson J."/>
            <person name="Shu S."/>
            <person name="Boston L."/>
            <person name="Williams M."/>
            <person name="Peterson D."/>
            <person name="Mcgee K."/>
            <person name="Jones D."/>
            <person name="Wendel J."/>
            <person name="Stelly D."/>
            <person name="Grimwood J."/>
            <person name="Schmutz J."/>
        </authorList>
    </citation>
    <scope>NUCLEOTIDE SEQUENCE [LARGE SCALE GENOMIC DNA]</scope>
    <source>
        <strain evidence="2">1408120.09</strain>
    </source>
</reference>
<keyword evidence="1" id="KW-0175">Coiled coil</keyword>